<evidence type="ECO:0008006" key="2">
    <source>
        <dbReference type="Google" id="ProtNLM"/>
    </source>
</evidence>
<evidence type="ECO:0000313" key="1">
    <source>
        <dbReference type="EMBL" id="ACX91866.1"/>
    </source>
</evidence>
<organism evidence="1">
    <name type="scientific">Saccharolobus solfataricus (strain 98/2)</name>
    <name type="common">Sulfolobus solfataricus</name>
    <dbReference type="NCBI Taxonomy" id="555311"/>
    <lineage>
        <taxon>Archaea</taxon>
        <taxon>Thermoproteota</taxon>
        <taxon>Thermoprotei</taxon>
        <taxon>Sulfolobales</taxon>
        <taxon>Sulfolobaceae</taxon>
        <taxon>Saccharolobus</taxon>
    </lineage>
</organism>
<dbReference type="GeneID" id="1454864"/>
<dbReference type="InterPro" id="IPR050407">
    <property type="entry name" value="Geranylgeranyl_reductase"/>
</dbReference>
<reference evidence="1" key="1">
    <citation type="submission" date="2009-10" db="EMBL/GenBank/DDBJ databases">
        <title>Complete sequence of Sulfolobus solfataricus 98/2.</title>
        <authorList>
            <consortium name="US DOE Joint Genome Institute"/>
            <person name="Lucas S."/>
            <person name="Copeland A."/>
            <person name="Lapidus A."/>
            <person name="Glavina del Rio T."/>
            <person name="Tice H."/>
            <person name="Bruce D."/>
            <person name="Goodwin L."/>
            <person name="Pitluck S."/>
            <person name="Munk A.C."/>
            <person name="Brettin T."/>
            <person name="Detter J.C."/>
            <person name="Han C."/>
            <person name="Tapia R."/>
            <person name="Larimer F."/>
            <person name="Land M."/>
            <person name="Hauser L."/>
            <person name="Kyrpides N."/>
            <person name="Ovchinnikova G."/>
            <person name="Mead D."/>
        </authorList>
    </citation>
    <scope>NUCLEOTIDE SEQUENCE [LARGE SCALE GENOMIC DNA]</scope>
    <source>
        <strain evidence="1">98/2</strain>
    </source>
</reference>
<dbReference type="KEGG" id="sol:Ssol_1649"/>
<dbReference type="HOGENOM" id="CLU_083533_0_0_2"/>
<gene>
    <name evidence="1" type="ordered locus">Ssol_1649</name>
</gene>
<proteinExistence type="predicted"/>
<dbReference type="EMBL" id="CP001800">
    <property type="protein sequence ID" value="ACX91866.1"/>
    <property type="molecule type" value="Genomic_DNA"/>
</dbReference>
<accession>D0KSZ7</accession>
<name>D0KSZ7_SACS9</name>
<dbReference type="PANTHER" id="PTHR42685">
    <property type="entry name" value="GERANYLGERANYL DIPHOSPHATE REDUCTASE"/>
    <property type="match status" value="1"/>
</dbReference>
<sequence length="290" mass="33451">MDFDPIVFDRRRFPGKKCTGIISRRTFLTLGVSREFIDREFKTIEIRYDRKYTIYISTDVIRLNREKLEIWLDSEVKTKRPRDAIINGNTVISGNEKYEGIVVDSSGWKGNAKWIKAIEYLTEPVNEENIIVYIDSKNVGGFSWIVPLPYGTLVGAISYNDPKVFLPNINKRVFDTHGGAIPRVLPISSIKTLKFGDSTGLIKTFTGGGMFGIASLLYPLVNGIRNGKFSEYYSMYKILAKEVRKQYYITRLLESTWRFLPILFKLYNDKTLNISEEFDLHSLLVSRFPH</sequence>
<protein>
    <recommendedName>
        <fullName evidence="2">NAD(P)/FAD-dependent oxidoreductase</fullName>
    </recommendedName>
</protein>
<dbReference type="PANTHER" id="PTHR42685:SF21">
    <property type="entry name" value="DEHYDROGENASE (FLAVOPROTEIN)-LIKE PROTEIN"/>
    <property type="match status" value="1"/>
</dbReference>
<dbReference type="InterPro" id="IPR036188">
    <property type="entry name" value="FAD/NAD-bd_sf"/>
</dbReference>
<dbReference type="Gene3D" id="3.50.50.60">
    <property type="entry name" value="FAD/NAD(P)-binding domain"/>
    <property type="match status" value="1"/>
</dbReference>
<dbReference type="AlphaFoldDB" id="D0KSZ7"/>
<dbReference type="RefSeq" id="WP_009991100.1">
    <property type="nucleotide sequence ID" value="NZ_ACUK01000205.1"/>
</dbReference>